<comment type="caution">
    <text evidence="7">The sequence shown here is derived from an EMBL/GenBank/DDBJ whole genome shotgun (WGS) entry which is preliminary data.</text>
</comment>
<dbReference type="SMART" id="SM00906">
    <property type="entry name" value="Fungal_trans"/>
    <property type="match status" value="1"/>
</dbReference>
<evidence type="ECO:0000256" key="1">
    <source>
        <dbReference type="ARBA" id="ARBA00004123"/>
    </source>
</evidence>
<dbReference type="CDD" id="cd12148">
    <property type="entry name" value="fungal_TF_MHR"/>
    <property type="match status" value="1"/>
</dbReference>
<dbReference type="InterPro" id="IPR007219">
    <property type="entry name" value="XnlR_reg_dom"/>
</dbReference>
<dbReference type="InterPro" id="IPR017896">
    <property type="entry name" value="4Fe4S_Fe-S-bd"/>
</dbReference>
<feature type="region of interest" description="Disordered" evidence="4">
    <location>
        <begin position="400"/>
        <end position="423"/>
    </location>
</feature>
<feature type="compositionally biased region" description="Low complexity" evidence="4">
    <location>
        <begin position="355"/>
        <end position="370"/>
    </location>
</feature>
<name>A0AAW0EA90_9AGAR</name>
<evidence type="ECO:0000256" key="3">
    <source>
        <dbReference type="ARBA" id="ARBA00023242"/>
    </source>
</evidence>
<feature type="compositionally biased region" description="Basic and acidic residues" evidence="4">
    <location>
        <begin position="336"/>
        <end position="351"/>
    </location>
</feature>
<feature type="domain" description="4Fe-4S ferredoxin-type" evidence="6">
    <location>
        <begin position="49"/>
        <end position="81"/>
    </location>
</feature>
<feature type="compositionally biased region" description="Pro residues" evidence="4">
    <location>
        <begin position="954"/>
        <end position="963"/>
    </location>
</feature>
<organism evidence="7 8">
    <name type="scientific">Paramarasmius palmivorus</name>
    <dbReference type="NCBI Taxonomy" id="297713"/>
    <lineage>
        <taxon>Eukaryota</taxon>
        <taxon>Fungi</taxon>
        <taxon>Dikarya</taxon>
        <taxon>Basidiomycota</taxon>
        <taxon>Agaricomycotina</taxon>
        <taxon>Agaricomycetes</taxon>
        <taxon>Agaricomycetidae</taxon>
        <taxon>Agaricales</taxon>
        <taxon>Marasmiineae</taxon>
        <taxon>Marasmiaceae</taxon>
        <taxon>Paramarasmius</taxon>
    </lineage>
</organism>
<dbReference type="AlphaFoldDB" id="A0AAW0EA90"/>
<feature type="compositionally biased region" description="Acidic residues" evidence="4">
    <location>
        <begin position="128"/>
        <end position="140"/>
    </location>
</feature>
<evidence type="ECO:0000256" key="4">
    <source>
        <dbReference type="SAM" id="MobiDB-lite"/>
    </source>
</evidence>
<keyword evidence="3" id="KW-0539">Nucleus</keyword>
<accession>A0AAW0EA90</accession>
<evidence type="ECO:0008006" key="9">
    <source>
        <dbReference type="Google" id="ProtNLM"/>
    </source>
</evidence>
<gene>
    <name evidence="7" type="ORF">VNI00_000804</name>
</gene>
<dbReference type="PANTHER" id="PTHR31001:SF56">
    <property type="entry name" value="ZN(2)-C6 FUNGAL-TYPE DOMAIN-CONTAINING PROTEIN"/>
    <property type="match status" value="1"/>
</dbReference>
<feature type="domain" description="Zn(2)-C6 fungal-type" evidence="5">
    <location>
        <begin position="42"/>
        <end position="71"/>
    </location>
</feature>
<dbReference type="InterPro" id="IPR001138">
    <property type="entry name" value="Zn2Cys6_DnaBD"/>
</dbReference>
<evidence type="ECO:0000259" key="6">
    <source>
        <dbReference type="PROSITE" id="PS51379"/>
    </source>
</evidence>
<dbReference type="InterPro" id="IPR036864">
    <property type="entry name" value="Zn2-C6_fun-type_DNA-bd_sf"/>
</dbReference>
<feature type="region of interest" description="Disordered" evidence="4">
    <location>
        <begin position="789"/>
        <end position="827"/>
    </location>
</feature>
<feature type="region of interest" description="Disordered" evidence="4">
    <location>
        <begin position="1014"/>
        <end position="1068"/>
    </location>
</feature>
<dbReference type="Proteomes" id="UP001383192">
    <property type="component" value="Unassembled WGS sequence"/>
</dbReference>
<dbReference type="CDD" id="cd00067">
    <property type="entry name" value="GAL4"/>
    <property type="match status" value="1"/>
</dbReference>
<proteinExistence type="predicted"/>
<reference evidence="7 8" key="1">
    <citation type="submission" date="2024-01" db="EMBL/GenBank/DDBJ databases">
        <title>A draft genome for a cacao thread blight-causing isolate of Paramarasmius palmivorus.</title>
        <authorList>
            <person name="Baruah I.K."/>
            <person name="Bukari Y."/>
            <person name="Amoako-Attah I."/>
            <person name="Meinhardt L.W."/>
            <person name="Bailey B.A."/>
            <person name="Cohen S.P."/>
        </authorList>
    </citation>
    <scope>NUCLEOTIDE SEQUENCE [LARGE SCALE GENOMIC DNA]</scope>
    <source>
        <strain evidence="7 8">GH-12</strain>
    </source>
</reference>
<evidence type="ECO:0000256" key="2">
    <source>
        <dbReference type="ARBA" id="ARBA00022723"/>
    </source>
</evidence>
<feature type="compositionally biased region" description="Low complexity" evidence="4">
    <location>
        <begin position="230"/>
        <end position="242"/>
    </location>
</feature>
<feature type="compositionally biased region" description="Polar residues" evidence="4">
    <location>
        <begin position="871"/>
        <end position="902"/>
    </location>
</feature>
<dbReference type="SMART" id="SM00066">
    <property type="entry name" value="GAL4"/>
    <property type="match status" value="1"/>
</dbReference>
<feature type="region of interest" description="Disordered" evidence="4">
    <location>
        <begin position="202"/>
        <end position="250"/>
    </location>
</feature>
<dbReference type="GO" id="GO:0000981">
    <property type="term" value="F:DNA-binding transcription factor activity, RNA polymerase II-specific"/>
    <property type="evidence" value="ECO:0007669"/>
    <property type="project" value="InterPro"/>
</dbReference>
<dbReference type="InterPro" id="IPR050613">
    <property type="entry name" value="Sec_Metabolite_Reg"/>
</dbReference>
<evidence type="ECO:0000259" key="5">
    <source>
        <dbReference type="PROSITE" id="PS50048"/>
    </source>
</evidence>
<keyword evidence="2" id="KW-0479">Metal-binding</keyword>
<dbReference type="GO" id="GO:0003677">
    <property type="term" value="F:DNA binding"/>
    <property type="evidence" value="ECO:0007669"/>
    <property type="project" value="InterPro"/>
</dbReference>
<feature type="region of interest" description="Disordered" evidence="4">
    <location>
        <begin position="333"/>
        <end position="375"/>
    </location>
</feature>
<dbReference type="PROSITE" id="PS00463">
    <property type="entry name" value="ZN2_CY6_FUNGAL_1"/>
    <property type="match status" value="1"/>
</dbReference>
<dbReference type="PROSITE" id="PS50048">
    <property type="entry name" value="ZN2_CY6_FUNGAL_2"/>
    <property type="match status" value="1"/>
</dbReference>
<feature type="region of interest" description="Disordered" evidence="4">
    <location>
        <begin position="1080"/>
        <end position="1101"/>
    </location>
</feature>
<feature type="compositionally biased region" description="Polar residues" evidence="4">
    <location>
        <begin position="815"/>
        <end position="827"/>
    </location>
</feature>
<feature type="region of interest" description="Disordered" evidence="4">
    <location>
        <begin position="1"/>
        <end position="22"/>
    </location>
</feature>
<dbReference type="Pfam" id="PF00172">
    <property type="entry name" value="Zn_clus"/>
    <property type="match status" value="1"/>
</dbReference>
<evidence type="ECO:0000313" key="8">
    <source>
        <dbReference type="Proteomes" id="UP001383192"/>
    </source>
</evidence>
<dbReference type="EMBL" id="JAYKXP010000002">
    <property type="protein sequence ID" value="KAK7061069.1"/>
    <property type="molecule type" value="Genomic_DNA"/>
</dbReference>
<feature type="compositionally biased region" description="Polar residues" evidence="4">
    <location>
        <begin position="1041"/>
        <end position="1051"/>
    </location>
</feature>
<feature type="region of interest" description="Disordered" evidence="4">
    <location>
        <begin position="843"/>
        <end position="998"/>
    </location>
</feature>
<evidence type="ECO:0000313" key="7">
    <source>
        <dbReference type="EMBL" id="KAK7061069.1"/>
    </source>
</evidence>
<dbReference type="PANTHER" id="PTHR31001">
    <property type="entry name" value="UNCHARACTERIZED TRANSCRIPTIONAL REGULATORY PROTEIN"/>
    <property type="match status" value="1"/>
</dbReference>
<keyword evidence="8" id="KW-1185">Reference proteome</keyword>
<dbReference type="GO" id="GO:0006351">
    <property type="term" value="P:DNA-templated transcription"/>
    <property type="evidence" value="ECO:0007669"/>
    <property type="project" value="InterPro"/>
</dbReference>
<feature type="compositionally biased region" description="Low complexity" evidence="4">
    <location>
        <begin position="853"/>
        <end position="870"/>
    </location>
</feature>
<dbReference type="Gene3D" id="4.10.240.10">
    <property type="entry name" value="Zn(2)-C6 fungal-type DNA-binding domain"/>
    <property type="match status" value="1"/>
</dbReference>
<comment type="subcellular location">
    <subcellularLocation>
        <location evidence="1">Nucleus</location>
    </subcellularLocation>
</comment>
<dbReference type="SUPFAM" id="SSF57701">
    <property type="entry name" value="Zn2/Cys6 DNA-binding domain"/>
    <property type="match status" value="1"/>
</dbReference>
<protein>
    <recommendedName>
        <fullName evidence="9">Zn(2)-C6 fungal-type domain-containing protein</fullName>
    </recommendedName>
</protein>
<dbReference type="GO" id="GO:0008270">
    <property type="term" value="F:zinc ion binding"/>
    <property type="evidence" value="ECO:0007669"/>
    <property type="project" value="InterPro"/>
</dbReference>
<sequence>MPPEPKTKLKRKSSRRELESEFKFDGGHARELEIKRSRGEVSCAECRRLKIKCDKQIPCTSCQRRGCAALCPNGSLATGQGTRFVLAATEHLHRRISKLSGRVRELEDALANLHGKHSTQPHPLLEEGLVDPVDDMDTSDEGSSRRKVKGGSGEDNNEGGTNNGEAIDAFGTLSISDHGISRFFGPTGGSESLLVSNLLSSENNSPTLSQRSKPGYRGSSSPLSYDRESSSMSPTSTQNSASFPTAGGTSSTTEAQSLALFSQAFPFTPLGLPPSEVMTLIESHLPPYDRALELVKVFFDQVSWLFRGLTQDQVETDMIPSIYKKDQGCGAGGGGDLDHGGMGQHHDRGRGAQDSNSRSQSLNRQRSASAERQTVEEWNGPHDLALLFIVFAIGSLVSSGKKDDGSPEQDLEKDDSQSTKPRHQVPAIVEHYHQLSRAALSLQSILEKPSIVTIQALHLLSVYNAMSGDGDDHDRSGKGETGMEMTWSLITLASHLSMTIGLHRDSARWGLTPKMVQRRRIVFWDLFVADVWTSLNTGRPPAFSLAYIDCSFPQSEEDNSGKGKEDELFGTWGFRFAAECVAEAPTYATIMELDRKVRDFPIPEPLTTTDKDSHGSEEELGLSFQKCVMEHIKETVLIYIHRSFFAQAIIEQPVNPLKSTYAPSFLAAYRASGTIQKFWTMWTFAFSAAVIFGTVVARGPRSPLASSAMIELDQACVLFSKAATYSRRAARALPILTKLREKARCALAKVRNSASPSGDSGGLLWNIKEEDTDDELSIFAGRTRFVSARQRTHGEGSSGANSPPDSVQFDGSGASRVNTGMGSIQIQGGNYPMDIAIDMDHPMEYDPTLRSSSYQMQSRPQQAQPPRQSYTSSHSQQPQLRLPQISNLGPYHSQSVSPSGTSPIGGWRPSEDSDNSDYAIPRGTQRYNEPTMIAIPPATPPPPPLSASSRQQRPLPPQQPPPQHRQSFTYSYDRDSRPSSNADYPWPDQSGPEPLSQVRLSHPQYMQNSNQIYHHSSSHTQQPHREDMYSSTVPSYHGYQHSHTQSHSVPSQHLPPPGNAALQGLGLASRDSRLDERWSSFMQDSGLLDDVGNYSAQGRGH</sequence>
<dbReference type="PROSITE" id="PS51379">
    <property type="entry name" value="4FE4S_FER_2"/>
    <property type="match status" value="1"/>
</dbReference>
<dbReference type="Pfam" id="PF04082">
    <property type="entry name" value="Fungal_trans"/>
    <property type="match status" value="1"/>
</dbReference>
<dbReference type="GO" id="GO:0005634">
    <property type="term" value="C:nucleus"/>
    <property type="evidence" value="ECO:0007669"/>
    <property type="project" value="UniProtKB-SubCell"/>
</dbReference>
<feature type="region of interest" description="Disordered" evidence="4">
    <location>
        <begin position="114"/>
        <end position="165"/>
    </location>
</feature>